<dbReference type="AlphaFoldDB" id="A0A371DWS1"/>
<dbReference type="EMBL" id="KZ857379">
    <property type="protein sequence ID" value="RDX56997.1"/>
    <property type="molecule type" value="Genomic_DNA"/>
</dbReference>
<keyword evidence="3" id="KW-1185">Reference proteome</keyword>
<feature type="region of interest" description="Disordered" evidence="1">
    <location>
        <begin position="85"/>
        <end position="172"/>
    </location>
</feature>
<evidence type="ECO:0000313" key="2">
    <source>
        <dbReference type="EMBL" id="RDX56997.1"/>
    </source>
</evidence>
<protein>
    <submittedName>
        <fullName evidence="2">Uncharacterized protein</fullName>
    </submittedName>
</protein>
<feature type="region of interest" description="Disordered" evidence="1">
    <location>
        <begin position="47"/>
        <end position="70"/>
    </location>
</feature>
<dbReference type="Proteomes" id="UP000256964">
    <property type="component" value="Unassembled WGS sequence"/>
</dbReference>
<feature type="compositionally biased region" description="Basic and acidic residues" evidence="1">
    <location>
        <begin position="158"/>
        <end position="172"/>
    </location>
</feature>
<gene>
    <name evidence="2" type="ORF">OH76DRAFT_1335590</name>
</gene>
<accession>A0A371DWS1</accession>
<organism evidence="2 3">
    <name type="scientific">Lentinus brumalis</name>
    <dbReference type="NCBI Taxonomy" id="2498619"/>
    <lineage>
        <taxon>Eukaryota</taxon>
        <taxon>Fungi</taxon>
        <taxon>Dikarya</taxon>
        <taxon>Basidiomycota</taxon>
        <taxon>Agaricomycotina</taxon>
        <taxon>Agaricomycetes</taxon>
        <taxon>Polyporales</taxon>
        <taxon>Polyporaceae</taxon>
        <taxon>Lentinus</taxon>
    </lineage>
</organism>
<reference evidence="2 3" key="1">
    <citation type="journal article" date="2018" name="Biotechnol. Biofuels">
        <title>Integrative visual omics of the white-rot fungus Polyporus brumalis exposes the biotechnological potential of its oxidative enzymes for delignifying raw plant biomass.</title>
        <authorList>
            <person name="Miyauchi S."/>
            <person name="Rancon A."/>
            <person name="Drula E."/>
            <person name="Hage H."/>
            <person name="Chaduli D."/>
            <person name="Favel A."/>
            <person name="Grisel S."/>
            <person name="Henrissat B."/>
            <person name="Herpoel-Gimbert I."/>
            <person name="Ruiz-Duenas F.J."/>
            <person name="Chevret D."/>
            <person name="Hainaut M."/>
            <person name="Lin J."/>
            <person name="Wang M."/>
            <person name="Pangilinan J."/>
            <person name="Lipzen A."/>
            <person name="Lesage-Meessen L."/>
            <person name="Navarro D."/>
            <person name="Riley R."/>
            <person name="Grigoriev I.V."/>
            <person name="Zhou S."/>
            <person name="Raouche S."/>
            <person name="Rosso M.N."/>
        </authorList>
    </citation>
    <scope>NUCLEOTIDE SEQUENCE [LARGE SCALE GENOMIC DNA]</scope>
    <source>
        <strain evidence="2 3">BRFM 1820</strain>
    </source>
</reference>
<proteinExistence type="predicted"/>
<feature type="compositionally biased region" description="Polar residues" evidence="1">
    <location>
        <begin position="51"/>
        <end position="61"/>
    </location>
</feature>
<dbReference type="STRING" id="139420.A0A371DWS1"/>
<evidence type="ECO:0000256" key="1">
    <source>
        <dbReference type="SAM" id="MobiDB-lite"/>
    </source>
</evidence>
<dbReference type="OrthoDB" id="529205at2759"/>
<evidence type="ECO:0000313" key="3">
    <source>
        <dbReference type="Proteomes" id="UP000256964"/>
    </source>
</evidence>
<name>A0A371DWS1_9APHY</name>
<sequence>MSSILPVARNAFKRSSVRIAGPAVRAAPRYYSSTMHDNDPDLLEKEKSRNLSKQQHKTSTPIPDHAPGWNEALASTSEANIKADKYTGSPQEMQQRTVKYVQDRHSEETITQTEPAPNHEPGVSTQKMRHNGPEVAEAPYTRDEIDGPLKSAHTATTVEKDEQKDTTSRKVL</sequence>
<feature type="compositionally biased region" description="Polar residues" evidence="1">
    <location>
        <begin position="88"/>
        <end position="97"/>
    </location>
</feature>